<dbReference type="InterPro" id="IPR045584">
    <property type="entry name" value="Pilin-like"/>
</dbReference>
<dbReference type="SUPFAM" id="SSF54523">
    <property type="entry name" value="Pili subunits"/>
    <property type="match status" value="1"/>
</dbReference>
<keyword evidence="1" id="KW-0812">Transmembrane</keyword>
<keyword evidence="1" id="KW-1133">Transmembrane helix</keyword>
<dbReference type="Proteomes" id="UP000272193">
    <property type="component" value="Unassembled WGS sequence"/>
</dbReference>
<proteinExistence type="predicted"/>
<dbReference type="RefSeq" id="WP_170159059.1">
    <property type="nucleotide sequence ID" value="NZ_RKQL01000005.1"/>
</dbReference>
<accession>A0A3N4UCQ4</accession>
<keyword evidence="1" id="KW-0472">Membrane</keyword>
<dbReference type="AlphaFoldDB" id="A0A3N4UCQ4"/>
<dbReference type="NCBIfam" id="TIGR02532">
    <property type="entry name" value="IV_pilin_GFxxxE"/>
    <property type="match status" value="1"/>
</dbReference>
<dbReference type="InterPro" id="IPR012902">
    <property type="entry name" value="N_methyl_site"/>
</dbReference>
<evidence type="ECO:0000256" key="1">
    <source>
        <dbReference type="SAM" id="Phobius"/>
    </source>
</evidence>
<dbReference type="EMBL" id="RKQL01000005">
    <property type="protein sequence ID" value="RPE64961.1"/>
    <property type="molecule type" value="Genomic_DNA"/>
</dbReference>
<name>A0A3N4UCQ4_9BURK</name>
<evidence type="ECO:0000313" key="2">
    <source>
        <dbReference type="EMBL" id="RPE64961.1"/>
    </source>
</evidence>
<organism evidence="2 3">
    <name type="scientific">Tibeticola sediminis</name>
    <dbReference type="NCBI Taxonomy" id="1917811"/>
    <lineage>
        <taxon>Bacteria</taxon>
        <taxon>Pseudomonadati</taxon>
        <taxon>Pseudomonadota</taxon>
        <taxon>Betaproteobacteria</taxon>
        <taxon>Burkholderiales</taxon>
        <taxon>Comamonadaceae</taxon>
        <taxon>Tibeticola</taxon>
    </lineage>
</organism>
<sequence length="356" mass="37827">MRGFTLVELLVAMVLGLVLIGGALNMVLTSRNTLRVNDNVMRLQESARTAFEILARDLRETGQIPCGIADTPVSLLQIGNVIRDPKTSAVRPWWADWEGGTLRAWDAATDTPGIVAFGTGTAQRVNGTAAILTLQASGTEYTIQAHDPTAHEFTLDRVSGLAANDLLVACDLSSAALFQAATVSTSLNTVDYSAASTTYNCSDNLGAPTPANCATVPAKTFPANGTGIVTPLRMAFWYVGYNGNGGKSLYRAWVKPDNTGTAVLAPDEIVAGVNNLEVKLLTVDLTNASAPALASNWVAPSTITDWSKNALNQVIGVKVKLWLSTQESVGTNPASVPIERQLEHVIKLRNREALLP</sequence>
<reference evidence="2 3" key="1">
    <citation type="submission" date="2018-11" db="EMBL/GenBank/DDBJ databases">
        <title>Genomic Encyclopedia of Type Strains, Phase IV (KMG-IV): sequencing the most valuable type-strain genomes for metagenomic binning, comparative biology and taxonomic classification.</title>
        <authorList>
            <person name="Goeker M."/>
        </authorList>
    </citation>
    <scope>NUCLEOTIDE SEQUENCE [LARGE SCALE GENOMIC DNA]</scope>
    <source>
        <strain evidence="2 3">DSM 101684</strain>
    </source>
</reference>
<gene>
    <name evidence="2" type="ORF">EDC62_2084</name>
</gene>
<dbReference type="Pfam" id="PF07963">
    <property type="entry name" value="N_methyl"/>
    <property type="match status" value="1"/>
</dbReference>
<comment type="caution">
    <text evidence="2">The sequence shown here is derived from an EMBL/GenBank/DDBJ whole genome shotgun (WGS) entry which is preliminary data.</text>
</comment>
<evidence type="ECO:0000313" key="3">
    <source>
        <dbReference type="Proteomes" id="UP000272193"/>
    </source>
</evidence>
<dbReference type="PROSITE" id="PS00409">
    <property type="entry name" value="PROKAR_NTER_METHYL"/>
    <property type="match status" value="1"/>
</dbReference>
<keyword evidence="3" id="KW-1185">Reference proteome</keyword>
<protein>
    <submittedName>
        <fullName evidence="2">Type IV pilus assembly protein PilW</fullName>
    </submittedName>
</protein>
<feature type="transmembrane region" description="Helical" evidence="1">
    <location>
        <begin position="6"/>
        <end position="28"/>
    </location>
</feature>